<evidence type="ECO:0000313" key="11">
    <source>
        <dbReference type="EMBL" id="EHJ47326.1"/>
    </source>
</evidence>
<dbReference type="InterPro" id="IPR002729">
    <property type="entry name" value="CRISPR-assoc_Cas1"/>
</dbReference>
<dbReference type="Gene3D" id="3.100.10.20">
    <property type="entry name" value="CRISPR-associated endonuclease Cas1, N-terminal domain"/>
    <property type="match status" value="1"/>
</dbReference>
<reference evidence="12" key="1">
    <citation type="journal article" date="2015" name="Genome Announc.">
        <title>High-Quality Draft Genome Sequence of Desulfovibrio carbinoliphilus FW-101-2B, an Organic Acid-Oxidizing Sulfate-Reducing Bacterium Isolated from Uranium(VI)-Contaminated Groundwater.</title>
        <authorList>
            <person name="Ramsay B.D."/>
            <person name="Hwang C."/>
            <person name="Woo H.L."/>
            <person name="Carroll S.L."/>
            <person name="Lucas S."/>
            <person name="Han J."/>
            <person name="Lapidus A.L."/>
            <person name="Cheng J.F."/>
            <person name="Goodwin L.A."/>
            <person name="Pitluck S."/>
            <person name="Peters L."/>
            <person name="Chertkov O."/>
            <person name="Held B."/>
            <person name="Detter J.C."/>
            <person name="Han C.S."/>
            <person name="Tapia R."/>
            <person name="Land M.L."/>
            <person name="Hauser L.J."/>
            <person name="Kyrpides N.C."/>
            <person name="Ivanova N.N."/>
            <person name="Mikhailova N."/>
            <person name="Pagani I."/>
            <person name="Woyke T."/>
            <person name="Arkin A.P."/>
            <person name="Dehal P."/>
            <person name="Chivian D."/>
            <person name="Criddle C.S."/>
            <person name="Wu W."/>
            <person name="Chakraborty R."/>
            <person name="Hazen T.C."/>
            <person name="Fields M.W."/>
        </authorList>
    </citation>
    <scope>NUCLEOTIDE SEQUENCE [LARGE SCALE GENOMIC DNA]</scope>
    <source>
        <strain evidence="12">FW-101-2B</strain>
    </source>
</reference>
<dbReference type="PANTHER" id="PTHR34353:SF2">
    <property type="entry name" value="CRISPR-ASSOCIATED ENDONUCLEASE CAS1 1"/>
    <property type="match status" value="1"/>
</dbReference>
<comment type="subunit">
    <text evidence="9 10">Homodimer, forms a heterotetramer with a Cas2 homodimer.</text>
</comment>
<keyword evidence="12" id="KW-1185">Reference proteome</keyword>
<organism evidence="11 12">
    <name type="scientific">Solidesulfovibrio carbinoliphilus subsp. oakridgensis</name>
    <dbReference type="NCBI Taxonomy" id="694327"/>
    <lineage>
        <taxon>Bacteria</taxon>
        <taxon>Pseudomonadati</taxon>
        <taxon>Thermodesulfobacteriota</taxon>
        <taxon>Desulfovibrionia</taxon>
        <taxon>Desulfovibrionales</taxon>
        <taxon>Desulfovibrionaceae</taxon>
        <taxon>Solidesulfovibrio</taxon>
    </lineage>
</organism>
<dbReference type="NCBIfam" id="TIGR03640">
    <property type="entry name" value="cas1_DVULG"/>
    <property type="match status" value="1"/>
</dbReference>
<evidence type="ECO:0000256" key="9">
    <source>
        <dbReference type="ARBA" id="ARBA00038592"/>
    </source>
</evidence>
<dbReference type="GO" id="GO:0003677">
    <property type="term" value="F:DNA binding"/>
    <property type="evidence" value="ECO:0007669"/>
    <property type="project" value="UniProtKB-KW"/>
</dbReference>
<keyword evidence="4 10" id="KW-0378">Hydrolase</keyword>
<comment type="similarity">
    <text evidence="10">Belongs to the CRISPR-associated endonuclease Cas1 family.</text>
</comment>
<dbReference type="STRING" id="694327.DFW101_1317"/>
<proteinExistence type="inferred from homology"/>
<evidence type="ECO:0000256" key="2">
    <source>
        <dbReference type="ARBA" id="ARBA00022723"/>
    </source>
</evidence>
<dbReference type="eggNOG" id="COG1518">
    <property type="taxonomic scope" value="Bacteria"/>
</dbReference>
<keyword evidence="8 10" id="KW-0464">Manganese</keyword>
<keyword evidence="7 10" id="KW-0238">DNA-binding</keyword>
<evidence type="ECO:0000256" key="8">
    <source>
        <dbReference type="ARBA" id="ARBA00023211"/>
    </source>
</evidence>
<keyword evidence="2 10" id="KW-0479">Metal-binding</keyword>
<evidence type="ECO:0000313" key="12">
    <source>
        <dbReference type="Proteomes" id="UP000004662"/>
    </source>
</evidence>
<gene>
    <name evidence="10" type="primary">cas1</name>
    <name evidence="11" type="ORF">DFW101_1317</name>
</gene>
<keyword evidence="6 10" id="KW-0051">Antiviral defense</keyword>
<keyword evidence="3 10" id="KW-0255">Endonuclease</keyword>
<dbReference type="GO" id="GO:0004520">
    <property type="term" value="F:DNA endonuclease activity"/>
    <property type="evidence" value="ECO:0007669"/>
    <property type="project" value="InterPro"/>
</dbReference>
<dbReference type="NCBIfam" id="TIGR00287">
    <property type="entry name" value="cas1"/>
    <property type="match status" value="1"/>
</dbReference>
<accession>G7Q6F3</accession>
<dbReference type="GO" id="GO:0043571">
    <property type="term" value="P:maintenance of CRISPR repeat elements"/>
    <property type="evidence" value="ECO:0007669"/>
    <property type="project" value="UniProtKB-UniRule"/>
</dbReference>
<dbReference type="CDD" id="cd09721">
    <property type="entry name" value="Cas1_I-C"/>
    <property type="match status" value="1"/>
</dbReference>
<dbReference type="EMBL" id="CM001368">
    <property type="protein sequence ID" value="EHJ47326.1"/>
    <property type="molecule type" value="Genomic_DNA"/>
</dbReference>
<comment type="function">
    <text evidence="10">CRISPR (clustered regularly interspaced short palindromic repeat), is an adaptive immune system that provides protection against mobile genetic elements (viruses, transposable elements and conjugative plasmids). CRISPR clusters contain spacers, sequences complementary to antecedent mobile elements, and target invading nucleic acids. CRISPR clusters are transcribed and processed into CRISPR RNA (crRNA). Acts as a dsDNA endonuclease. Involved in the integration of spacer DNA into the CRISPR cassette.</text>
</comment>
<dbReference type="InterPro" id="IPR042206">
    <property type="entry name" value="CRISPR-assoc_Cas1_C"/>
</dbReference>
<dbReference type="Gene3D" id="1.20.120.920">
    <property type="entry name" value="CRISPR-associated endonuclease Cas1, C-terminal domain"/>
    <property type="match status" value="1"/>
</dbReference>
<dbReference type="HAMAP" id="MF_01470">
    <property type="entry name" value="Cas1"/>
    <property type="match status" value="1"/>
</dbReference>
<comment type="cofactor">
    <cofactor evidence="10">
        <name>Mg(2+)</name>
        <dbReference type="ChEBI" id="CHEBI:18420"/>
    </cofactor>
    <cofactor evidence="10">
        <name>Mn(2+)</name>
        <dbReference type="ChEBI" id="CHEBI:29035"/>
    </cofactor>
</comment>
<dbReference type="EC" id="3.1.-.-" evidence="10"/>
<evidence type="ECO:0000256" key="1">
    <source>
        <dbReference type="ARBA" id="ARBA00022722"/>
    </source>
</evidence>
<evidence type="ECO:0000256" key="10">
    <source>
        <dbReference type="HAMAP-Rule" id="MF_01470"/>
    </source>
</evidence>
<evidence type="ECO:0000256" key="5">
    <source>
        <dbReference type="ARBA" id="ARBA00022842"/>
    </source>
</evidence>
<dbReference type="GO" id="GO:0051607">
    <property type="term" value="P:defense response to virus"/>
    <property type="evidence" value="ECO:0007669"/>
    <property type="project" value="UniProtKB-UniRule"/>
</dbReference>
<dbReference type="GO" id="GO:0046872">
    <property type="term" value="F:metal ion binding"/>
    <property type="evidence" value="ECO:0007669"/>
    <property type="project" value="UniProtKB-UniRule"/>
</dbReference>
<keyword evidence="5 10" id="KW-0460">Magnesium</keyword>
<protein>
    <recommendedName>
        <fullName evidence="10">CRISPR-associated endonuclease Cas1</fullName>
        <ecNumber evidence="10">3.1.-.-</ecNumber>
    </recommendedName>
</protein>
<feature type="binding site" evidence="10">
    <location>
        <position position="166"/>
    </location>
    <ligand>
        <name>Mn(2+)</name>
        <dbReference type="ChEBI" id="CHEBI:29035"/>
    </ligand>
</feature>
<dbReference type="InterPro" id="IPR019856">
    <property type="entry name" value="CRISPR-assoc_Cas1_DVULG"/>
</dbReference>
<evidence type="ECO:0000256" key="7">
    <source>
        <dbReference type="ARBA" id="ARBA00023125"/>
    </source>
</evidence>
<dbReference type="OrthoDB" id="9803119at2"/>
<dbReference type="RefSeq" id="WP_009180730.1">
    <property type="nucleotide sequence ID" value="NZ_CM001368.1"/>
</dbReference>
<dbReference type="InterPro" id="IPR042211">
    <property type="entry name" value="CRISPR-assoc_Cas1_N"/>
</dbReference>
<dbReference type="GO" id="GO:0016787">
    <property type="term" value="F:hydrolase activity"/>
    <property type="evidence" value="ECO:0007669"/>
    <property type="project" value="UniProtKB-KW"/>
</dbReference>
<feature type="binding site" evidence="10">
    <location>
        <position position="234"/>
    </location>
    <ligand>
        <name>Mn(2+)</name>
        <dbReference type="ChEBI" id="CHEBI:29035"/>
    </ligand>
</feature>
<dbReference type="Proteomes" id="UP000004662">
    <property type="component" value="Chromosome"/>
</dbReference>
<name>G7Q6F3_9BACT</name>
<sequence>MKRHLNTLYVTTQGAYLFKDGETLAIKVEETVRLRLPIHTLAGVVCFGQVSVSPFLLGHCAENNVAVSFLTVNGRFLAKVQGNVSGNVLLRRQQYRMADDPAASTAAARYFLVGKLANARTVLLRAIRDHGEKIDVPAVRLAADRLAQHGTGLGTLNDLDALRGLEGDAAHAYYGVFDQLIVSGKEAFRFDGRNRRPPLDPVNCLLSFLYTLLAHDVRSALETTGLDPAVGFLHRDRPGRPGLALDMMEEFRPFFADRLALTLINLGRVRPKGFTRAETGAVLMDEATRKEVLIAYQERKQDVVEHPFLREKMPLGLLFHMQATLLARYVRGDLDGYPPLLWK</sequence>
<dbReference type="Pfam" id="PF01867">
    <property type="entry name" value="Cas_Cas1"/>
    <property type="match status" value="1"/>
</dbReference>
<dbReference type="HOGENOM" id="CLU_052779_1_0_7"/>
<keyword evidence="1 10" id="KW-0540">Nuclease</keyword>
<dbReference type="AlphaFoldDB" id="G7Q6F3"/>
<dbReference type="PANTHER" id="PTHR34353">
    <property type="entry name" value="CRISPR-ASSOCIATED ENDONUCLEASE CAS1 1"/>
    <property type="match status" value="1"/>
</dbReference>
<evidence type="ECO:0000256" key="3">
    <source>
        <dbReference type="ARBA" id="ARBA00022759"/>
    </source>
</evidence>
<feature type="binding site" evidence="10">
    <location>
        <position position="249"/>
    </location>
    <ligand>
        <name>Mn(2+)</name>
        <dbReference type="ChEBI" id="CHEBI:29035"/>
    </ligand>
</feature>
<evidence type="ECO:0000256" key="6">
    <source>
        <dbReference type="ARBA" id="ARBA00023118"/>
    </source>
</evidence>
<evidence type="ECO:0000256" key="4">
    <source>
        <dbReference type="ARBA" id="ARBA00022801"/>
    </source>
</evidence>
<dbReference type="InterPro" id="IPR050646">
    <property type="entry name" value="Cas1"/>
</dbReference>